<name>A0A7S8IG07_9CHLR</name>
<keyword evidence="2 4" id="KW-0378">Hydrolase</keyword>
<evidence type="ECO:0000313" key="5">
    <source>
        <dbReference type="Proteomes" id="UP000594468"/>
    </source>
</evidence>
<dbReference type="PRINTS" id="PR00735">
    <property type="entry name" value="GLHYDRLASE8"/>
</dbReference>
<dbReference type="Proteomes" id="UP000594468">
    <property type="component" value="Chromosome"/>
</dbReference>
<dbReference type="InterPro" id="IPR012341">
    <property type="entry name" value="6hp_glycosidase-like_sf"/>
</dbReference>
<keyword evidence="3" id="KW-0326">Glycosidase</keyword>
<dbReference type="EMBL" id="CP062983">
    <property type="protein sequence ID" value="QPC84147.1"/>
    <property type="molecule type" value="Genomic_DNA"/>
</dbReference>
<dbReference type="InterPro" id="IPR002037">
    <property type="entry name" value="Glyco_hydro_8"/>
</dbReference>
<sequence length="400" mass="46215">MMTRDLPAPQPPAEGAFFTGHYRNMLAEFGLSDAEIQERIETAFQQLFYGDDDTERVYYPVGDDMAYLEDINNADIRTEGMSYGMMIAVQMNKKAEFDRIWKWARTYMYHEEGPWAGYFCWHAWRDGKCVSENPASDGEVWFVTALFFAAARWGNGEGIFNYEEQANIILHTMLHTDEGDSPVATNLFDPQTKLVVFVPEKGVVSEFTDPSYQAPHYYELWARWAKEDHTFWEEAAAAARQHWHDAAHPTTGLMTNYSEFDGRPRPMRDYGGVYYADAWRIGMMVAMDYAWFARDPWQIEQSNRYQAFFHNIGMDQYTSRYQHDGTPDGVGTGDQRQPAGLIATNAVASLAASHERAWDFIDAFLKTPIPSERHRYYDGLLYMMALLQLSGNFRIYDPTR</sequence>
<reference evidence="4 5" key="1">
    <citation type="submission" date="2020-02" db="EMBL/GenBank/DDBJ databases">
        <authorList>
            <person name="Zheng R.K."/>
            <person name="Sun C.M."/>
        </authorList>
    </citation>
    <scope>NUCLEOTIDE SEQUENCE [LARGE SCALE GENOMIC DNA]</scope>
    <source>
        <strain evidence="5">rifampicinis</strain>
    </source>
</reference>
<evidence type="ECO:0000256" key="2">
    <source>
        <dbReference type="ARBA" id="ARBA00022801"/>
    </source>
</evidence>
<dbReference type="AlphaFoldDB" id="A0A7S8IG07"/>
<evidence type="ECO:0000256" key="3">
    <source>
        <dbReference type="ARBA" id="ARBA00023295"/>
    </source>
</evidence>
<dbReference type="SUPFAM" id="SSF48208">
    <property type="entry name" value="Six-hairpin glycosidases"/>
    <property type="match status" value="1"/>
</dbReference>
<evidence type="ECO:0000256" key="1">
    <source>
        <dbReference type="ARBA" id="ARBA00009209"/>
    </source>
</evidence>
<dbReference type="GO" id="GO:0004553">
    <property type="term" value="F:hydrolase activity, hydrolyzing O-glycosyl compounds"/>
    <property type="evidence" value="ECO:0007669"/>
    <property type="project" value="InterPro"/>
</dbReference>
<dbReference type="RefSeq" id="WP_195172211.1">
    <property type="nucleotide sequence ID" value="NZ_CP062983.1"/>
</dbReference>
<proteinExistence type="inferred from homology"/>
<comment type="similarity">
    <text evidence="1">Belongs to the glycosyl hydrolase 8 (cellulase D) family.</text>
</comment>
<dbReference type="Gene3D" id="1.50.10.10">
    <property type="match status" value="1"/>
</dbReference>
<accession>A0A7S8IG07</accession>
<protein>
    <submittedName>
        <fullName evidence="4">Glycoside hydrolase</fullName>
    </submittedName>
</protein>
<dbReference type="InterPro" id="IPR008928">
    <property type="entry name" value="6-hairpin_glycosidase_sf"/>
</dbReference>
<evidence type="ECO:0000313" key="4">
    <source>
        <dbReference type="EMBL" id="QPC84147.1"/>
    </source>
</evidence>
<keyword evidence="5" id="KW-1185">Reference proteome</keyword>
<dbReference type="KEGG" id="pmet:G4Y79_07185"/>
<organism evidence="4 5">
    <name type="scientific">Phototrophicus methaneseepsis</name>
    <dbReference type="NCBI Taxonomy" id="2710758"/>
    <lineage>
        <taxon>Bacteria</taxon>
        <taxon>Bacillati</taxon>
        <taxon>Chloroflexota</taxon>
        <taxon>Candidatus Thermofontia</taxon>
        <taxon>Phototrophicales</taxon>
        <taxon>Phototrophicaceae</taxon>
        <taxon>Phototrophicus</taxon>
    </lineage>
</organism>
<dbReference type="Pfam" id="PF01270">
    <property type="entry name" value="Glyco_hydro_8"/>
    <property type="match status" value="1"/>
</dbReference>
<gene>
    <name evidence="4" type="ORF">G4Y79_07185</name>
</gene>
<dbReference type="GO" id="GO:0005975">
    <property type="term" value="P:carbohydrate metabolic process"/>
    <property type="evidence" value="ECO:0007669"/>
    <property type="project" value="InterPro"/>
</dbReference>